<evidence type="ECO:0000256" key="2">
    <source>
        <dbReference type="SAM" id="MobiDB-lite"/>
    </source>
</evidence>
<dbReference type="InterPro" id="IPR002048">
    <property type="entry name" value="EF_hand_dom"/>
</dbReference>
<dbReference type="SUPFAM" id="SSF47473">
    <property type="entry name" value="EF-hand"/>
    <property type="match status" value="1"/>
</dbReference>
<organism evidence="4">
    <name type="scientific">Haptolina brevifila</name>
    <dbReference type="NCBI Taxonomy" id="156173"/>
    <lineage>
        <taxon>Eukaryota</taxon>
        <taxon>Haptista</taxon>
        <taxon>Haptophyta</taxon>
        <taxon>Prymnesiophyceae</taxon>
        <taxon>Prymnesiales</taxon>
        <taxon>Prymnesiaceae</taxon>
        <taxon>Haptolina</taxon>
    </lineage>
</organism>
<accession>A0A7S2E2Q0</accession>
<dbReference type="EMBL" id="HBGU01041595">
    <property type="protein sequence ID" value="CAD9471368.1"/>
    <property type="molecule type" value="Transcribed_RNA"/>
</dbReference>
<dbReference type="InterPro" id="IPR018247">
    <property type="entry name" value="EF_Hand_1_Ca_BS"/>
</dbReference>
<dbReference type="Gene3D" id="1.10.238.10">
    <property type="entry name" value="EF-hand"/>
    <property type="match status" value="1"/>
</dbReference>
<feature type="domain" description="EF-hand" evidence="3">
    <location>
        <begin position="171"/>
        <end position="206"/>
    </location>
</feature>
<proteinExistence type="predicted"/>
<keyword evidence="1" id="KW-0106">Calcium</keyword>
<dbReference type="CDD" id="cd00051">
    <property type="entry name" value="EFh"/>
    <property type="match status" value="1"/>
</dbReference>
<gene>
    <name evidence="4" type="ORF">CBRE1094_LOCUS22677</name>
</gene>
<name>A0A7S2E2Q0_9EUKA</name>
<dbReference type="PROSITE" id="PS50222">
    <property type="entry name" value="EF_HAND_2"/>
    <property type="match status" value="1"/>
</dbReference>
<dbReference type="InterPro" id="IPR011992">
    <property type="entry name" value="EF-hand-dom_pair"/>
</dbReference>
<dbReference type="PROSITE" id="PS00018">
    <property type="entry name" value="EF_HAND_1"/>
    <property type="match status" value="1"/>
</dbReference>
<evidence type="ECO:0000313" key="4">
    <source>
        <dbReference type="EMBL" id="CAD9471368.1"/>
    </source>
</evidence>
<evidence type="ECO:0000259" key="3">
    <source>
        <dbReference type="PROSITE" id="PS50222"/>
    </source>
</evidence>
<dbReference type="GO" id="GO:0005509">
    <property type="term" value="F:calcium ion binding"/>
    <property type="evidence" value="ECO:0007669"/>
    <property type="project" value="InterPro"/>
</dbReference>
<dbReference type="AlphaFoldDB" id="A0A7S2E2Q0"/>
<dbReference type="Pfam" id="PF13499">
    <property type="entry name" value="EF-hand_7"/>
    <property type="match status" value="1"/>
</dbReference>
<evidence type="ECO:0000256" key="1">
    <source>
        <dbReference type="ARBA" id="ARBA00022837"/>
    </source>
</evidence>
<reference evidence="4" key="1">
    <citation type="submission" date="2021-01" db="EMBL/GenBank/DDBJ databases">
        <authorList>
            <person name="Corre E."/>
            <person name="Pelletier E."/>
            <person name="Niang G."/>
            <person name="Scheremetjew M."/>
            <person name="Finn R."/>
            <person name="Kale V."/>
            <person name="Holt S."/>
            <person name="Cochrane G."/>
            <person name="Meng A."/>
            <person name="Brown T."/>
            <person name="Cohen L."/>
        </authorList>
    </citation>
    <scope>NUCLEOTIDE SEQUENCE</scope>
    <source>
        <strain evidence="4">UTEX LB 985</strain>
    </source>
</reference>
<protein>
    <recommendedName>
        <fullName evidence="3">EF-hand domain-containing protein</fullName>
    </recommendedName>
</protein>
<feature type="region of interest" description="Disordered" evidence="2">
    <location>
        <begin position="1"/>
        <end position="26"/>
    </location>
</feature>
<sequence length="251" mass="28176">MRFKGFHHADRQTVGLPEGDQPERKSRFFPGAERTSRLFSKATKSLTNKAGASSGKYKAVNPDNEAASLISAMPRAVLESLVLRKFAEGSISLGEIRNAKAHAKARESRSSENVAEPSMGHNWKVLPAELNEKLKPGEYDMLMEDFMVFDTKANGYISVNDYVMNHPNQEEEESYLISLFEALDRDGDHFVSFEEFAAVWIGDGEGEVETELRITLRPTLKDLDAFHPMLNDKKHLSMKQIVSNKRPTISA</sequence>